<dbReference type="InterPro" id="IPR016181">
    <property type="entry name" value="Acyl_CoA_acyltransferase"/>
</dbReference>
<reference evidence="4" key="1">
    <citation type="submission" date="2020-12" db="EMBL/GenBank/DDBJ databases">
        <title>Hymenobacter sp.</title>
        <authorList>
            <person name="Kim M.K."/>
        </authorList>
    </citation>
    <scope>NUCLEOTIDE SEQUENCE [LARGE SCALE GENOMIC DNA]</scope>
    <source>
        <strain evidence="4">BT325</strain>
    </source>
</reference>
<dbReference type="RefSeq" id="WP_199048294.1">
    <property type="nucleotide sequence ID" value="NZ_JAELXT010000006.1"/>
</dbReference>
<dbReference type="PROSITE" id="PS51186">
    <property type="entry name" value="GNAT"/>
    <property type="match status" value="1"/>
</dbReference>
<proteinExistence type="predicted"/>
<dbReference type="PANTHER" id="PTHR13947:SF37">
    <property type="entry name" value="LD18367P"/>
    <property type="match status" value="1"/>
</dbReference>
<keyword evidence="4" id="KW-1185">Reference proteome</keyword>
<gene>
    <name evidence="3" type="ORF">JAO75_08475</name>
</gene>
<evidence type="ECO:0000259" key="2">
    <source>
        <dbReference type="PROSITE" id="PS51186"/>
    </source>
</evidence>
<dbReference type="Pfam" id="PF00583">
    <property type="entry name" value="Acetyltransf_1"/>
    <property type="match status" value="1"/>
</dbReference>
<evidence type="ECO:0000256" key="1">
    <source>
        <dbReference type="ARBA" id="ARBA00022679"/>
    </source>
</evidence>
<dbReference type="PANTHER" id="PTHR13947">
    <property type="entry name" value="GNAT FAMILY N-ACETYLTRANSFERASE"/>
    <property type="match status" value="1"/>
</dbReference>
<organism evidence="3 4">
    <name type="scientific">Microvirga splendida</name>
    <dbReference type="NCBI Taxonomy" id="2795727"/>
    <lineage>
        <taxon>Bacteria</taxon>
        <taxon>Pseudomonadati</taxon>
        <taxon>Pseudomonadota</taxon>
        <taxon>Alphaproteobacteria</taxon>
        <taxon>Hyphomicrobiales</taxon>
        <taxon>Methylobacteriaceae</taxon>
        <taxon>Microvirga</taxon>
    </lineage>
</organism>
<comment type="caution">
    <text evidence="3">The sequence shown here is derived from an EMBL/GenBank/DDBJ whole genome shotgun (WGS) entry which is preliminary data.</text>
</comment>
<protein>
    <submittedName>
        <fullName evidence="3">GNAT family N-acetyltransferase</fullName>
    </submittedName>
</protein>
<dbReference type="Proteomes" id="UP000620670">
    <property type="component" value="Unassembled WGS sequence"/>
</dbReference>
<sequence>MTNAARNIEDLAVIRPVVDSDRQDLFGLIAICYVDYPGCFVDPHEDLPDLRAPGTAYRETGGAFWAVEDERGRVCACVAVDFPDSGTAELHRLYVRPDQRGRGLGSRLVHRAEAHARSNGAARMVLWSDTRFVTAHRLYARLGYVQAGEQRQLADISQSAEYRFEKSLESIQSAA</sequence>
<evidence type="ECO:0000313" key="3">
    <source>
        <dbReference type="EMBL" id="MBJ6125445.1"/>
    </source>
</evidence>
<evidence type="ECO:0000313" key="4">
    <source>
        <dbReference type="Proteomes" id="UP000620670"/>
    </source>
</evidence>
<dbReference type="InterPro" id="IPR050769">
    <property type="entry name" value="NAT_camello-type"/>
</dbReference>
<name>A0ABS0Y0B1_9HYPH</name>
<dbReference type="EMBL" id="JAELXT010000006">
    <property type="protein sequence ID" value="MBJ6125445.1"/>
    <property type="molecule type" value="Genomic_DNA"/>
</dbReference>
<accession>A0ABS0Y0B1</accession>
<dbReference type="Gene3D" id="3.40.630.30">
    <property type="match status" value="1"/>
</dbReference>
<dbReference type="SUPFAM" id="SSF55729">
    <property type="entry name" value="Acyl-CoA N-acyltransferases (Nat)"/>
    <property type="match status" value="1"/>
</dbReference>
<keyword evidence="1" id="KW-0808">Transferase</keyword>
<feature type="domain" description="N-acetyltransferase" evidence="2">
    <location>
        <begin position="12"/>
        <end position="169"/>
    </location>
</feature>
<dbReference type="CDD" id="cd04301">
    <property type="entry name" value="NAT_SF"/>
    <property type="match status" value="1"/>
</dbReference>
<dbReference type="InterPro" id="IPR000182">
    <property type="entry name" value="GNAT_dom"/>
</dbReference>